<feature type="transmembrane region" description="Helical" evidence="2">
    <location>
        <begin position="365"/>
        <end position="388"/>
    </location>
</feature>
<keyword evidence="4" id="KW-1185">Reference proteome</keyword>
<feature type="transmembrane region" description="Helical" evidence="2">
    <location>
        <begin position="76"/>
        <end position="101"/>
    </location>
</feature>
<name>A0ABM0JBU4_APLCA</name>
<feature type="transmembrane region" description="Helical" evidence="2">
    <location>
        <begin position="41"/>
        <end position="64"/>
    </location>
</feature>
<dbReference type="InterPro" id="IPR011701">
    <property type="entry name" value="MFS"/>
</dbReference>
<dbReference type="PROSITE" id="PS50850">
    <property type="entry name" value="MFS"/>
    <property type="match status" value="1"/>
</dbReference>
<feature type="transmembrane region" description="Helical" evidence="2">
    <location>
        <begin position="108"/>
        <end position="126"/>
    </location>
</feature>
<feature type="transmembrane region" description="Helical" evidence="2">
    <location>
        <begin position="272"/>
        <end position="293"/>
    </location>
</feature>
<gene>
    <name evidence="5" type="primary">LOC101856231</name>
</gene>
<dbReference type="InterPro" id="IPR050327">
    <property type="entry name" value="Proton-linked_MCT"/>
</dbReference>
<protein>
    <submittedName>
        <fullName evidence="5">Monocarboxylate transporter 3</fullName>
    </submittedName>
</protein>
<feature type="transmembrane region" description="Helical" evidence="2">
    <location>
        <begin position="429"/>
        <end position="447"/>
    </location>
</feature>
<feature type="transmembrane region" description="Helical" evidence="2">
    <location>
        <begin position="164"/>
        <end position="184"/>
    </location>
</feature>
<evidence type="ECO:0000256" key="2">
    <source>
        <dbReference type="SAM" id="Phobius"/>
    </source>
</evidence>
<feature type="transmembrane region" description="Helical" evidence="2">
    <location>
        <begin position="308"/>
        <end position="326"/>
    </location>
</feature>
<dbReference type="InterPro" id="IPR020846">
    <property type="entry name" value="MFS_dom"/>
</dbReference>
<feature type="transmembrane region" description="Helical" evidence="2">
    <location>
        <begin position="132"/>
        <end position="155"/>
    </location>
</feature>
<dbReference type="InterPro" id="IPR036259">
    <property type="entry name" value="MFS_trans_sf"/>
</dbReference>
<dbReference type="RefSeq" id="XP_005090067.3">
    <property type="nucleotide sequence ID" value="XM_005090010.3"/>
</dbReference>
<feature type="transmembrane region" description="Helical" evidence="2">
    <location>
        <begin position="400"/>
        <end position="423"/>
    </location>
</feature>
<keyword evidence="2" id="KW-0472">Membrane</keyword>
<reference evidence="5" key="1">
    <citation type="submission" date="2025-08" db="UniProtKB">
        <authorList>
            <consortium name="RefSeq"/>
        </authorList>
    </citation>
    <scope>IDENTIFICATION</scope>
</reference>
<organism evidence="4 5">
    <name type="scientific">Aplysia californica</name>
    <name type="common">California sea hare</name>
    <dbReference type="NCBI Taxonomy" id="6500"/>
    <lineage>
        <taxon>Eukaryota</taxon>
        <taxon>Metazoa</taxon>
        <taxon>Spiralia</taxon>
        <taxon>Lophotrochozoa</taxon>
        <taxon>Mollusca</taxon>
        <taxon>Gastropoda</taxon>
        <taxon>Heterobranchia</taxon>
        <taxon>Euthyneura</taxon>
        <taxon>Tectipleura</taxon>
        <taxon>Aplysiida</taxon>
        <taxon>Aplysioidea</taxon>
        <taxon>Aplysiidae</taxon>
        <taxon>Aplysia</taxon>
    </lineage>
</organism>
<dbReference type="Proteomes" id="UP000694888">
    <property type="component" value="Unplaced"/>
</dbReference>
<dbReference type="PANTHER" id="PTHR11360:SF284">
    <property type="entry name" value="EG:103B4.3 PROTEIN-RELATED"/>
    <property type="match status" value="1"/>
</dbReference>
<evidence type="ECO:0000259" key="3">
    <source>
        <dbReference type="PROSITE" id="PS50850"/>
    </source>
</evidence>
<evidence type="ECO:0000313" key="4">
    <source>
        <dbReference type="Proteomes" id="UP000694888"/>
    </source>
</evidence>
<feature type="domain" description="Major facilitator superfamily (MFS) profile" evidence="3">
    <location>
        <begin position="43"/>
        <end position="453"/>
    </location>
</feature>
<evidence type="ECO:0000313" key="5">
    <source>
        <dbReference type="RefSeq" id="XP_005090067.3"/>
    </source>
</evidence>
<feature type="transmembrane region" description="Helical" evidence="2">
    <location>
        <begin position="196"/>
        <end position="215"/>
    </location>
</feature>
<feature type="transmembrane region" description="Helical" evidence="2">
    <location>
        <begin position="338"/>
        <end position="359"/>
    </location>
</feature>
<dbReference type="Gene3D" id="1.20.1250.20">
    <property type="entry name" value="MFS general substrate transporter like domains"/>
    <property type="match status" value="1"/>
</dbReference>
<sequence>MVVTRIPKANQEQLLYDRSATSRLEAKLVEMTGNEESKDKWLVLAMSCLNFLVNGAICYHVGVLNVAVQSTYGSDVIWTSWLMAVYSSMFALAGPVASVVINVSSCRVCVFLSGLLAMAGWSLSSLVVDVRWLFLTLTMAGVGQSLSITGGTVVLPSFFPQQTALANGIFLGCGGLAIFIHPPLAQALIDAYGLRGAFLILGGLASHSCLAALFLRPSQDEQERQKKEQLSSYAYCSNDTLRSSRKNKVLSFMTSIHRKTSAQIAVLREADFTAFLLAYIAFSIAYCGPIVYLPDFLIQFTGFSEQESAFAASLVGAGSAVARVFAGFLASDPAIGELLVFAGMNSLASMFCFFGLVLFQFHAGAYIFAVGFGIYAGGSVGLVNSMVVKMLGVDKAPIGFGLALLAFGVGSLIAPPITAALVQSFGGEAIFIFSGAMYLLTSALSAFTPCFGKSISDVPITDHTVIVAEASKPLHDVLDFGGCECDPDGAPDEKCLK</sequence>
<keyword evidence="2" id="KW-0812">Transmembrane</keyword>
<proteinExistence type="predicted"/>
<dbReference type="GeneID" id="101856231"/>
<accession>A0ABM0JBU4</accession>
<dbReference type="PANTHER" id="PTHR11360">
    <property type="entry name" value="MONOCARBOXYLATE TRANSPORTER"/>
    <property type="match status" value="1"/>
</dbReference>
<comment type="subcellular location">
    <subcellularLocation>
        <location evidence="1">Membrane</location>
        <topology evidence="1">Multi-pass membrane protein</topology>
    </subcellularLocation>
</comment>
<keyword evidence="2" id="KW-1133">Transmembrane helix</keyword>
<dbReference type="SUPFAM" id="SSF103473">
    <property type="entry name" value="MFS general substrate transporter"/>
    <property type="match status" value="1"/>
</dbReference>
<dbReference type="Pfam" id="PF07690">
    <property type="entry name" value="MFS_1"/>
    <property type="match status" value="1"/>
</dbReference>
<evidence type="ECO:0000256" key="1">
    <source>
        <dbReference type="ARBA" id="ARBA00004141"/>
    </source>
</evidence>